<gene>
    <name evidence="2" type="ORF">LTR82_003593</name>
</gene>
<feature type="region of interest" description="Disordered" evidence="1">
    <location>
        <begin position="305"/>
        <end position="343"/>
    </location>
</feature>
<feature type="compositionally biased region" description="Low complexity" evidence="1">
    <location>
        <begin position="316"/>
        <end position="332"/>
    </location>
</feature>
<comment type="caution">
    <text evidence="2">The sequence shown here is derived from an EMBL/GenBank/DDBJ whole genome shotgun (WGS) entry which is preliminary data.</text>
</comment>
<evidence type="ECO:0000313" key="3">
    <source>
        <dbReference type="Proteomes" id="UP001168146"/>
    </source>
</evidence>
<feature type="compositionally biased region" description="Polar residues" evidence="1">
    <location>
        <begin position="164"/>
        <end position="174"/>
    </location>
</feature>
<feature type="compositionally biased region" description="Basic and acidic residues" evidence="1">
    <location>
        <begin position="474"/>
        <end position="483"/>
    </location>
</feature>
<dbReference type="AlphaFoldDB" id="A0AAN6JCS4"/>
<dbReference type="Proteomes" id="UP001168146">
    <property type="component" value="Unassembled WGS sequence"/>
</dbReference>
<sequence length="496" mass="53758">MAEVAPLTTAHAHARKAAEETQHVRWTTAAEEHQYAASDFARAAKGTGDHEAFRILKQLEEQHQKLARLMRYQNIPETAESVVEQPTVVTTTPSEPTSPPASTKPVTKHRSPTSALAAARIDSQARASSPSLAREIASRRGIPQNGRSQPSAAAQARTRQQSPESPRSTRSNRASKIPPSIVDTQANLTQPKPPNATEEEDGFGKFYSSFREGTMSKLSSALAFAGLPLTADDIKPERKQTATVRNDHDVRGYISEAALRALEEDRRQRGKPTYGFGPAESFYVVPPTGMMTSFADIARRRGLEDDEDDFVDAREGPGPTSLRGSSSGSHAGSNGGGGGRISFGKTRTQEELELENSTLKLTLEQLASRLANFEAHAQDASMMALTQSMVSLRAPAPTTTPAPAPKSTTSAVGEDGDGDGAALEKQLRLLREQVARDAEEKRKMQTHAERQARELRKWDVRYERLMSSALAKQQAKDMARKGDGVLQKGEGSPAAD</sequence>
<dbReference type="EMBL" id="JASUXU010000007">
    <property type="protein sequence ID" value="KAK0325311.1"/>
    <property type="molecule type" value="Genomic_DNA"/>
</dbReference>
<feature type="region of interest" description="Disordered" evidence="1">
    <location>
        <begin position="394"/>
        <end position="421"/>
    </location>
</feature>
<proteinExistence type="predicted"/>
<dbReference type="Gene3D" id="1.20.58.80">
    <property type="entry name" value="Phosphotransferase system, lactose/cellobiose-type IIA subunit"/>
    <property type="match status" value="1"/>
</dbReference>
<evidence type="ECO:0000313" key="2">
    <source>
        <dbReference type="EMBL" id="KAK0325311.1"/>
    </source>
</evidence>
<feature type="compositionally biased region" description="Low complexity" evidence="1">
    <location>
        <begin position="83"/>
        <end position="105"/>
    </location>
</feature>
<feature type="compositionally biased region" description="Low complexity" evidence="1">
    <location>
        <begin position="147"/>
        <end position="163"/>
    </location>
</feature>
<feature type="region of interest" description="Disordered" evidence="1">
    <location>
        <begin position="473"/>
        <end position="496"/>
    </location>
</feature>
<feature type="region of interest" description="Disordered" evidence="1">
    <location>
        <begin position="437"/>
        <end position="456"/>
    </location>
</feature>
<evidence type="ECO:0000256" key="1">
    <source>
        <dbReference type="SAM" id="MobiDB-lite"/>
    </source>
</evidence>
<dbReference type="PANTHER" id="PTHR40130:SF1">
    <property type="entry name" value="SPINDLE POLE BODY-ASSOCIATED PROTEIN CUT12 DOMAIN-CONTAINING PROTEIN"/>
    <property type="match status" value="1"/>
</dbReference>
<feature type="region of interest" description="Disordered" evidence="1">
    <location>
        <begin position="83"/>
        <end position="204"/>
    </location>
</feature>
<name>A0AAN6JCS4_9PEZI</name>
<dbReference type="PANTHER" id="PTHR40130">
    <property type="entry name" value="EXPRESSED PROTEIN"/>
    <property type="match status" value="1"/>
</dbReference>
<protein>
    <submittedName>
        <fullName evidence="2">Uncharacterized protein</fullName>
    </submittedName>
</protein>
<organism evidence="2 3">
    <name type="scientific">Friedmanniomyces endolithicus</name>
    <dbReference type="NCBI Taxonomy" id="329885"/>
    <lineage>
        <taxon>Eukaryota</taxon>
        <taxon>Fungi</taxon>
        <taxon>Dikarya</taxon>
        <taxon>Ascomycota</taxon>
        <taxon>Pezizomycotina</taxon>
        <taxon>Dothideomycetes</taxon>
        <taxon>Dothideomycetidae</taxon>
        <taxon>Mycosphaerellales</taxon>
        <taxon>Teratosphaeriaceae</taxon>
        <taxon>Friedmanniomyces</taxon>
    </lineage>
</organism>
<accession>A0AAN6JCS4</accession>
<reference evidence="2" key="1">
    <citation type="submission" date="2021-12" db="EMBL/GenBank/DDBJ databases">
        <title>Black yeast isolated from Biological Soil Crust.</title>
        <authorList>
            <person name="Kurbessoian T."/>
        </authorList>
    </citation>
    <scope>NUCLEOTIDE SEQUENCE</scope>
    <source>
        <strain evidence="2">CCFEE 5208</strain>
    </source>
</reference>
<feature type="region of interest" description="Disordered" evidence="1">
    <location>
        <begin position="1"/>
        <end position="22"/>
    </location>
</feature>
<dbReference type="SUPFAM" id="SSF140361">
    <property type="entry name" value="MIT domain-like"/>
    <property type="match status" value="1"/>
</dbReference>